<protein>
    <submittedName>
        <fullName evidence="1">Uncharacterized protein</fullName>
    </submittedName>
</protein>
<accession>A0AAN0JWX7</accession>
<evidence type="ECO:0000313" key="1">
    <source>
        <dbReference type="EnsemblMetazoa" id="XP_019861426.1"/>
    </source>
</evidence>
<name>A0AAN0JWX7_AMPQE</name>
<sequence>MASLLQSSSSFAEVSERDLGQFYSNRSAYVISYDKLKEMAGKLKIKEMEYIEFLDTFTKSMSILYLPSIVKDFVILRPVEFINQLSTLFKIPYGKEDFNGVYTMEQLSQNKELANVIADILSSLGMALKTTSDKVDKRISALSGQPSTLLYIPLARSGRILEKSFSTSLYIIFDSKLTLPNFLSFFASELLKLRGFSLLTSGDDHKCHPNVLRVLLITSLGHEYIFFFVFHSIHIEVVIDSYREFGLSNVLEKILFCCQEALSKISSIVTKFSFKLALQCLRPDQVHTSKKIFEELSKKQLCHQCETTVSVVRRKWKETIQKIHEDEETRKGRSK</sequence>
<reference evidence="2" key="1">
    <citation type="journal article" date="2010" name="Nature">
        <title>The Amphimedon queenslandica genome and the evolution of animal complexity.</title>
        <authorList>
            <person name="Srivastava M."/>
            <person name="Simakov O."/>
            <person name="Chapman J."/>
            <person name="Fahey B."/>
            <person name="Gauthier M.E."/>
            <person name="Mitros T."/>
            <person name="Richards G.S."/>
            <person name="Conaco C."/>
            <person name="Dacre M."/>
            <person name="Hellsten U."/>
            <person name="Larroux C."/>
            <person name="Putnam N.H."/>
            <person name="Stanke M."/>
            <person name="Adamska M."/>
            <person name="Darling A."/>
            <person name="Degnan S.M."/>
            <person name="Oakley T.H."/>
            <person name="Plachetzki D.C."/>
            <person name="Zhai Y."/>
            <person name="Adamski M."/>
            <person name="Calcino A."/>
            <person name="Cummins S.F."/>
            <person name="Goodstein D.M."/>
            <person name="Harris C."/>
            <person name="Jackson D.J."/>
            <person name="Leys S.P."/>
            <person name="Shu S."/>
            <person name="Woodcroft B.J."/>
            <person name="Vervoort M."/>
            <person name="Kosik K.S."/>
            <person name="Manning G."/>
            <person name="Degnan B.M."/>
            <person name="Rokhsar D.S."/>
        </authorList>
    </citation>
    <scope>NUCLEOTIDE SEQUENCE [LARGE SCALE GENOMIC DNA]</scope>
</reference>
<dbReference type="KEGG" id="aqu:109589883"/>
<reference evidence="1" key="2">
    <citation type="submission" date="2024-06" db="UniProtKB">
        <authorList>
            <consortium name="EnsemblMetazoa"/>
        </authorList>
    </citation>
    <scope>IDENTIFICATION</scope>
</reference>
<organism evidence="1 2">
    <name type="scientific">Amphimedon queenslandica</name>
    <name type="common">Sponge</name>
    <dbReference type="NCBI Taxonomy" id="400682"/>
    <lineage>
        <taxon>Eukaryota</taxon>
        <taxon>Metazoa</taxon>
        <taxon>Porifera</taxon>
        <taxon>Demospongiae</taxon>
        <taxon>Heteroscleromorpha</taxon>
        <taxon>Haplosclerida</taxon>
        <taxon>Niphatidae</taxon>
        <taxon>Amphimedon</taxon>
    </lineage>
</organism>
<dbReference type="RefSeq" id="XP_019861426.1">
    <property type="nucleotide sequence ID" value="XM_020005867.1"/>
</dbReference>
<dbReference type="GeneID" id="109589883"/>
<keyword evidence="2" id="KW-1185">Reference proteome</keyword>
<evidence type="ECO:0000313" key="2">
    <source>
        <dbReference type="Proteomes" id="UP000007879"/>
    </source>
</evidence>
<dbReference type="EnsemblMetazoa" id="XM_020005867.1">
    <property type="protein sequence ID" value="XP_019861426.1"/>
    <property type="gene ID" value="LOC109589883"/>
</dbReference>
<proteinExistence type="predicted"/>
<dbReference type="Proteomes" id="UP000007879">
    <property type="component" value="Unassembled WGS sequence"/>
</dbReference>
<dbReference type="AlphaFoldDB" id="A0AAN0JWX7"/>